<comment type="caution">
    <text evidence="1">The sequence shown here is derived from an EMBL/GenBank/DDBJ whole genome shotgun (WGS) entry which is preliminary data.</text>
</comment>
<proteinExistence type="predicted"/>
<sequence>MKLDHQPADKLFVDFAGKPLHYVDHSTGEVVACQVFVACLPFSDYSFAMVVPS</sequence>
<dbReference type="AlphaFoldDB" id="A0A7W9E0U8"/>
<accession>A0A7W9E0U8</accession>
<dbReference type="RefSeq" id="WP_183884179.1">
    <property type="nucleotide sequence ID" value="NZ_JACHCE010000008.1"/>
</dbReference>
<reference evidence="1 2" key="1">
    <citation type="submission" date="2020-08" db="EMBL/GenBank/DDBJ databases">
        <title>Genomic Encyclopedia of Type Strains, Phase IV (KMG-V): Genome sequencing to study the core and pangenomes of soil and plant-associated prokaryotes.</title>
        <authorList>
            <person name="Whitman W."/>
        </authorList>
    </citation>
    <scope>NUCLEOTIDE SEQUENCE [LARGE SCALE GENOMIC DNA]</scope>
    <source>
        <strain evidence="1 2">S3M1</strain>
    </source>
</reference>
<gene>
    <name evidence="1" type="ORF">HDE68_004277</name>
</gene>
<organism evidence="1 2">
    <name type="scientific">Pedobacter cryoconitis</name>
    <dbReference type="NCBI Taxonomy" id="188932"/>
    <lineage>
        <taxon>Bacteria</taxon>
        <taxon>Pseudomonadati</taxon>
        <taxon>Bacteroidota</taxon>
        <taxon>Sphingobacteriia</taxon>
        <taxon>Sphingobacteriales</taxon>
        <taxon>Sphingobacteriaceae</taxon>
        <taxon>Pedobacter</taxon>
    </lineage>
</organism>
<dbReference type="EMBL" id="JACHCE010000008">
    <property type="protein sequence ID" value="MBB5638348.1"/>
    <property type="molecule type" value="Genomic_DNA"/>
</dbReference>
<name>A0A7W9E0U8_9SPHI</name>
<evidence type="ECO:0000313" key="1">
    <source>
        <dbReference type="EMBL" id="MBB5638348.1"/>
    </source>
</evidence>
<protein>
    <submittedName>
        <fullName evidence="1">Transposase</fullName>
    </submittedName>
</protein>
<evidence type="ECO:0000313" key="2">
    <source>
        <dbReference type="Proteomes" id="UP000537204"/>
    </source>
</evidence>
<dbReference type="Proteomes" id="UP000537204">
    <property type="component" value="Unassembled WGS sequence"/>
</dbReference>